<proteinExistence type="inferred from homology"/>
<dbReference type="KEGG" id="hpaa:E5Q53_05245"/>
<keyword evidence="2 5" id="KW-0812">Transmembrane</keyword>
<evidence type="ECO:0000313" key="9">
    <source>
        <dbReference type="Proteomes" id="UP000323974"/>
    </source>
</evidence>
<dbReference type="EMBL" id="CP038817">
    <property type="protein sequence ID" value="QEN10895.1"/>
    <property type="molecule type" value="Genomic_DNA"/>
</dbReference>
<reference evidence="6 9" key="2">
    <citation type="submission" date="2019-04" db="EMBL/GenBank/DDBJ databases">
        <title>Complete Genome and Methylome Analysis of Haemophilus haemolyticus NEB129.</title>
        <authorList>
            <person name="Fomenkov A."/>
            <person name="Roberts R.J."/>
            <person name="Anton B.P."/>
            <person name="Vincze T."/>
        </authorList>
    </citation>
    <scope>NUCLEOTIDE SEQUENCE [LARGE SCALE GENOMIC DNA]</scope>
    <source>
        <strain evidence="6 9">NEB129</strain>
    </source>
</reference>
<evidence type="ECO:0000256" key="4">
    <source>
        <dbReference type="ARBA" id="ARBA00023136"/>
    </source>
</evidence>
<keyword evidence="1 5" id="KW-1003">Cell membrane</keyword>
<dbReference type="AlphaFoldDB" id="A0A369Z8K5"/>
<comment type="subunit">
    <text evidence="5">Part of an enzyme complex containing four subunits: a flavoprotein (FrdA), an iron-sulfur protein (FrdB), and two hydrophobic anchor proteins (FrdC and FrdD).</text>
</comment>
<evidence type="ECO:0000313" key="6">
    <source>
        <dbReference type="EMBL" id="QEN10895.1"/>
    </source>
</evidence>
<dbReference type="GO" id="GO:0000104">
    <property type="term" value="F:succinate dehydrogenase activity"/>
    <property type="evidence" value="ECO:0007669"/>
    <property type="project" value="UniProtKB-UniRule"/>
</dbReference>
<dbReference type="EMBL" id="QEQD01000009">
    <property type="protein sequence ID" value="RDF01186.1"/>
    <property type="molecule type" value="Genomic_DNA"/>
</dbReference>
<dbReference type="InterPro" id="IPR034804">
    <property type="entry name" value="SQR/QFR_C/D"/>
</dbReference>
<accession>A0A369Z8K5</accession>
<evidence type="ECO:0000256" key="5">
    <source>
        <dbReference type="HAMAP-Rule" id="MF_00709"/>
    </source>
</evidence>
<dbReference type="HAMAP" id="MF_00709">
    <property type="entry name" value="Fumarate_red_D"/>
    <property type="match status" value="1"/>
</dbReference>
<comment type="subcellular location">
    <subcellularLocation>
        <location evidence="5">Cell membrane</location>
        <topology evidence="5">Multi-pass membrane protein</topology>
    </subcellularLocation>
</comment>
<feature type="transmembrane region" description="Helical" evidence="5">
    <location>
        <begin position="98"/>
        <end position="116"/>
    </location>
</feature>
<protein>
    <recommendedName>
        <fullName evidence="5">Fumarate reductase subunit D</fullName>
    </recommendedName>
    <alternativeName>
        <fullName evidence="5">Quinol-fumarate reductase subunit D</fullName>
        <shortName evidence="5">QFR subunit D</shortName>
    </alternativeName>
</protein>
<evidence type="ECO:0000313" key="7">
    <source>
        <dbReference type="EMBL" id="RDF01186.1"/>
    </source>
</evidence>
<dbReference type="PIRSF" id="PIRSF000179">
    <property type="entry name" value="FrdD"/>
    <property type="match status" value="1"/>
</dbReference>
<dbReference type="InterPro" id="IPR003418">
    <property type="entry name" value="Fumarate_red_D"/>
</dbReference>
<evidence type="ECO:0000256" key="3">
    <source>
        <dbReference type="ARBA" id="ARBA00022989"/>
    </source>
</evidence>
<keyword evidence="4 5" id="KW-0472">Membrane</keyword>
<dbReference type="Pfam" id="PF02313">
    <property type="entry name" value="Fumarate_red_D"/>
    <property type="match status" value="1"/>
</dbReference>
<evidence type="ECO:0000313" key="8">
    <source>
        <dbReference type="Proteomes" id="UP000253999"/>
    </source>
</evidence>
<name>A0A369Z8K5_HAEPH</name>
<dbReference type="Proteomes" id="UP000323974">
    <property type="component" value="Chromosome"/>
</dbReference>
<dbReference type="SUPFAM" id="SSF81343">
    <property type="entry name" value="Fumarate reductase respiratory complex transmembrane subunits"/>
    <property type="match status" value="1"/>
</dbReference>
<evidence type="ECO:0000256" key="1">
    <source>
        <dbReference type="ARBA" id="ARBA00022475"/>
    </source>
</evidence>
<feature type="transmembrane region" description="Helical" evidence="5">
    <location>
        <begin position="20"/>
        <end position="44"/>
    </location>
</feature>
<dbReference type="GeneID" id="78224504"/>
<reference evidence="7 8" key="1">
    <citation type="submission" date="2018-05" db="EMBL/GenBank/DDBJ databases">
        <title>Draft Genome Sequences for a Diverse set of 7 Haemophilus Species.</title>
        <authorList>
            <person name="Nichols M."/>
            <person name="Topaz N."/>
            <person name="Wang X."/>
            <person name="Wang X."/>
            <person name="Boxrud D."/>
        </authorList>
    </citation>
    <scope>NUCLEOTIDE SEQUENCE [LARGE SCALE GENOMIC DNA]</scope>
    <source>
        <strain evidence="7 8">C2010039593</strain>
    </source>
</reference>
<gene>
    <name evidence="5 6" type="primary">frdD</name>
    <name evidence="7" type="ORF">DPV98_08565</name>
    <name evidence="6" type="ORF">E5Q53_05245</name>
</gene>
<dbReference type="GO" id="GO:0045283">
    <property type="term" value="C:fumarate reductase complex"/>
    <property type="evidence" value="ECO:0007669"/>
    <property type="project" value="UniProtKB-UniRule"/>
</dbReference>
<dbReference type="NCBIfam" id="NF003977">
    <property type="entry name" value="PRK05470.1-1"/>
    <property type="match status" value="1"/>
</dbReference>
<evidence type="ECO:0000256" key="2">
    <source>
        <dbReference type="ARBA" id="ARBA00022692"/>
    </source>
</evidence>
<dbReference type="RefSeq" id="WP_005705995.1">
    <property type="nucleotide sequence ID" value="NZ_CAUPAH010000014.1"/>
</dbReference>
<dbReference type="Gene3D" id="1.20.1300.10">
    <property type="entry name" value="Fumarate reductase/succinate dehydrogenase, transmembrane subunit"/>
    <property type="match status" value="1"/>
</dbReference>
<dbReference type="Proteomes" id="UP000253999">
    <property type="component" value="Unassembled WGS sequence"/>
</dbReference>
<keyword evidence="3 5" id="KW-1133">Transmembrane helix</keyword>
<comment type="similarity">
    <text evidence="5">Belongs to the FrdD family.</text>
</comment>
<dbReference type="GO" id="GO:0005886">
    <property type="term" value="C:plasma membrane"/>
    <property type="evidence" value="ECO:0007669"/>
    <property type="project" value="UniProtKB-SubCell"/>
</dbReference>
<dbReference type="CDD" id="cd00547">
    <property type="entry name" value="QFR_TypeD_subunitD"/>
    <property type="match status" value="1"/>
</dbReference>
<dbReference type="GO" id="GO:0006106">
    <property type="term" value="P:fumarate metabolic process"/>
    <property type="evidence" value="ECO:0007669"/>
    <property type="project" value="InterPro"/>
</dbReference>
<comment type="function">
    <text evidence="5">Anchors the catalytic components of the fumarate reductase complex to the cell membrane, binds quinones.</text>
</comment>
<feature type="transmembrane region" description="Helical" evidence="5">
    <location>
        <begin position="56"/>
        <end position="78"/>
    </location>
</feature>
<sequence>MSKQDVINKAVKSNEPPVWLLFSAGGSVSAFFFPVVILIFALLLPFNIVEAKTIIAFAHTWIGKFAILVLTIFPMWAGMHRVHHGLHDLKVHLPAGGVIFYGLSAVYTVVVAYLTLSL</sequence>
<dbReference type="STRING" id="735.B0185_05575"/>
<organism evidence="7 8">
    <name type="scientific">Haemophilus parahaemolyticus</name>
    <dbReference type="NCBI Taxonomy" id="735"/>
    <lineage>
        <taxon>Bacteria</taxon>
        <taxon>Pseudomonadati</taxon>
        <taxon>Pseudomonadota</taxon>
        <taxon>Gammaproteobacteria</taxon>
        <taxon>Pasteurellales</taxon>
        <taxon>Pasteurellaceae</taxon>
        <taxon>Haemophilus</taxon>
    </lineage>
</organism>